<evidence type="ECO:0000256" key="1">
    <source>
        <dbReference type="ARBA" id="ARBA00004651"/>
    </source>
</evidence>
<dbReference type="RefSeq" id="WP_307624849.1">
    <property type="nucleotide sequence ID" value="NZ_JAUSZS010000002.1"/>
</dbReference>
<dbReference type="InterPro" id="IPR051211">
    <property type="entry name" value="PG_lysyltransferase"/>
</dbReference>
<comment type="caution">
    <text evidence="7">The sequence shown here is derived from an EMBL/GenBank/DDBJ whole genome shotgun (WGS) entry which is preliminary data.</text>
</comment>
<keyword evidence="8" id="KW-1185">Reference proteome</keyword>
<keyword evidence="3" id="KW-0812">Transmembrane</keyword>
<evidence type="ECO:0000256" key="4">
    <source>
        <dbReference type="ARBA" id="ARBA00022989"/>
    </source>
</evidence>
<organism evidence="7 8">
    <name type="scientific">Streptomyces turgidiscabies</name>
    <dbReference type="NCBI Taxonomy" id="85558"/>
    <lineage>
        <taxon>Bacteria</taxon>
        <taxon>Bacillati</taxon>
        <taxon>Actinomycetota</taxon>
        <taxon>Actinomycetes</taxon>
        <taxon>Kitasatosporales</taxon>
        <taxon>Streptomycetaceae</taxon>
        <taxon>Streptomyces</taxon>
    </lineage>
</organism>
<sequence>MPSAFDLVSAHADNPSAFLALNSGNEFFLDERHDGVCAFRPARRHLLQLGGPFAAPGDRAGLLDAFLDRAAAGRRRVIAVQLQADDAQLYASRGFTVNQMGASYAVDLARFTLRGSPFVRLRNKISRARRAGVEVAEVDPSDASDTSGELDLLDREWLRGKGKGTKELRFLVGERGGAEQKRQRVFTGTVDGRIVGYVSYSPAFGSRPGRLHDLSRRRADAPPGTMELINSTAIERITAEGDKWLHFGFTPFVGLDPALEVPGASGTVARVLRFLGEHGERVYPAAAQLDYKEKWAPHVVLPEYIAFQGRVTPGALWRLGRETNAF</sequence>
<keyword evidence="4" id="KW-1133">Transmembrane helix</keyword>
<gene>
    <name evidence="7" type="ORF">QFZ49_000559</name>
</gene>
<dbReference type="InterPro" id="IPR016181">
    <property type="entry name" value="Acyl_CoA_acyltransferase"/>
</dbReference>
<dbReference type="PANTHER" id="PTHR34697:SF2">
    <property type="entry name" value="PHOSPHATIDYLGLYCEROL LYSYLTRANSFERASE"/>
    <property type="match status" value="1"/>
</dbReference>
<name>A0ABU0RF83_9ACTN</name>
<dbReference type="SUPFAM" id="SSF55729">
    <property type="entry name" value="Acyl-CoA N-acyltransferases (Nat)"/>
    <property type="match status" value="1"/>
</dbReference>
<feature type="domain" description="Phosphatidylglycerol lysyltransferase C-terminal" evidence="6">
    <location>
        <begin position="9"/>
        <end position="307"/>
    </location>
</feature>
<evidence type="ECO:0000313" key="7">
    <source>
        <dbReference type="EMBL" id="MDQ0930652.1"/>
    </source>
</evidence>
<dbReference type="Proteomes" id="UP001223072">
    <property type="component" value="Unassembled WGS sequence"/>
</dbReference>
<reference evidence="7 8" key="1">
    <citation type="submission" date="2023-07" db="EMBL/GenBank/DDBJ databases">
        <title>Comparative genomics of wheat-associated soil bacteria to identify genetic determinants of phenazine resistance.</title>
        <authorList>
            <person name="Mouncey N."/>
        </authorList>
    </citation>
    <scope>NUCLEOTIDE SEQUENCE [LARGE SCALE GENOMIC DNA]</scope>
    <source>
        <strain evidence="7 8">W2I16</strain>
    </source>
</reference>
<accession>A0ABU0RF83</accession>
<dbReference type="InterPro" id="IPR024320">
    <property type="entry name" value="LPG_synthase_C"/>
</dbReference>
<evidence type="ECO:0000256" key="5">
    <source>
        <dbReference type="ARBA" id="ARBA00023136"/>
    </source>
</evidence>
<comment type="subcellular location">
    <subcellularLocation>
        <location evidence="1">Cell membrane</location>
        <topology evidence="1">Multi-pass membrane protein</topology>
    </subcellularLocation>
</comment>
<evidence type="ECO:0000256" key="2">
    <source>
        <dbReference type="ARBA" id="ARBA00022475"/>
    </source>
</evidence>
<evidence type="ECO:0000313" key="8">
    <source>
        <dbReference type="Proteomes" id="UP001223072"/>
    </source>
</evidence>
<protein>
    <submittedName>
        <fullName evidence="7">Lysylphosphatidylglycerol synthetase-like protein (DUF2156 family)</fullName>
    </submittedName>
</protein>
<keyword evidence="5" id="KW-0472">Membrane</keyword>
<dbReference type="Pfam" id="PF09924">
    <property type="entry name" value="LPG_synthase_C"/>
    <property type="match status" value="1"/>
</dbReference>
<proteinExistence type="predicted"/>
<evidence type="ECO:0000259" key="6">
    <source>
        <dbReference type="Pfam" id="PF09924"/>
    </source>
</evidence>
<dbReference type="PANTHER" id="PTHR34697">
    <property type="entry name" value="PHOSPHATIDYLGLYCEROL LYSYLTRANSFERASE"/>
    <property type="match status" value="1"/>
</dbReference>
<keyword evidence="2" id="KW-1003">Cell membrane</keyword>
<dbReference type="EMBL" id="JAUSZS010000002">
    <property type="protein sequence ID" value="MDQ0930652.1"/>
    <property type="molecule type" value="Genomic_DNA"/>
</dbReference>
<evidence type="ECO:0000256" key="3">
    <source>
        <dbReference type="ARBA" id="ARBA00022692"/>
    </source>
</evidence>